<gene>
    <name evidence="2" type="ORF">CC80DRAFT_228894</name>
</gene>
<keyword evidence="3" id="KW-1185">Reference proteome</keyword>
<accession>A0A6A5TFK2</accession>
<protein>
    <recommendedName>
        <fullName evidence="4">Transmembrane protein</fullName>
    </recommendedName>
</protein>
<dbReference type="Proteomes" id="UP000800035">
    <property type="component" value="Unassembled WGS sequence"/>
</dbReference>
<sequence>MRRSYASSLFFCIVVYCLLSLIAYPRFVYAVFYAYRKSVHRSLPLPLSSLSLLALSLLPLLAPAVAVICFPRHGLLFVGSSLIIWSLVSCLIPGLSLPPSLSSSSGLWGARGGIQGVYGESTRF</sequence>
<dbReference type="AlphaFoldDB" id="A0A6A5TFK2"/>
<feature type="transmembrane region" description="Helical" evidence="1">
    <location>
        <begin position="47"/>
        <end position="68"/>
    </location>
</feature>
<feature type="transmembrane region" description="Helical" evidence="1">
    <location>
        <begin position="9"/>
        <end position="35"/>
    </location>
</feature>
<feature type="transmembrane region" description="Helical" evidence="1">
    <location>
        <begin position="75"/>
        <end position="95"/>
    </location>
</feature>
<name>A0A6A5TFK2_9PLEO</name>
<evidence type="ECO:0000313" key="3">
    <source>
        <dbReference type="Proteomes" id="UP000800035"/>
    </source>
</evidence>
<reference evidence="2" key="1">
    <citation type="journal article" date="2020" name="Stud. Mycol.">
        <title>101 Dothideomycetes genomes: a test case for predicting lifestyles and emergence of pathogens.</title>
        <authorList>
            <person name="Haridas S."/>
            <person name="Albert R."/>
            <person name="Binder M."/>
            <person name="Bloem J."/>
            <person name="Labutti K."/>
            <person name="Salamov A."/>
            <person name="Andreopoulos B."/>
            <person name="Baker S."/>
            <person name="Barry K."/>
            <person name="Bills G."/>
            <person name="Bluhm B."/>
            <person name="Cannon C."/>
            <person name="Castanera R."/>
            <person name="Culley D."/>
            <person name="Daum C."/>
            <person name="Ezra D."/>
            <person name="Gonzalez J."/>
            <person name="Henrissat B."/>
            <person name="Kuo A."/>
            <person name="Liang C."/>
            <person name="Lipzen A."/>
            <person name="Lutzoni F."/>
            <person name="Magnuson J."/>
            <person name="Mondo S."/>
            <person name="Nolan M."/>
            <person name="Ohm R."/>
            <person name="Pangilinan J."/>
            <person name="Park H.-J."/>
            <person name="Ramirez L."/>
            <person name="Alfaro M."/>
            <person name="Sun H."/>
            <person name="Tritt A."/>
            <person name="Yoshinaga Y."/>
            <person name="Zwiers L.-H."/>
            <person name="Turgeon B."/>
            <person name="Goodwin S."/>
            <person name="Spatafora J."/>
            <person name="Crous P."/>
            <person name="Grigoriev I."/>
        </authorList>
    </citation>
    <scope>NUCLEOTIDE SEQUENCE</scope>
    <source>
        <strain evidence="2">CBS 675.92</strain>
    </source>
</reference>
<dbReference type="EMBL" id="ML977025">
    <property type="protein sequence ID" value="KAF1950549.1"/>
    <property type="molecule type" value="Genomic_DNA"/>
</dbReference>
<evidence type="ECO:0000256" key="1">
    <source>
        <dbReference type="SAM" id="Phobius"/>
    </source>
</evidence>
<proteinExistence type="predicted"/>
<organism evidence="2 3">
    <name type="scientific">Byssothecium circinans</name>
    <dbReference type="NCBI Taxonomy" id="147558"/>
    <lineage>
        <taxon>Eukaryota</taxon>
        <taxon>Fungi</taxon>
        <taxon>Dikarya</taxon>
        <taxon>Ascomycota</taxon>
        <taxon>Pezizomycotina</taxon>
        <taxon>Dothideomycetes</taxon>
        <taxon>Pleosporomycetidae</taxon>
        <taxon>Pleosporales</taxon>
        <taxon>Massarineae</taxon>
        <taxon>Massarinaceae</taxon>
        <taxon>Byssothecium</taxon>
    </lineage>
</organism>
<evidence type="ECO:0000313" key="2">
    <source>
        <dbReference type="EMBL" id="KAF1950549.1"/>
    </source>
</evidence>
<keyword evidence="1" id="KW-0472">Membrane</keyword>
<keyword evidence="1" id="KW-1133">Transmembrane helix</keyword>
<evidence type="ECO:0008006" key="4">
    <source>
        <dbReference type="Google" id="ProtNLM"/>
    </source>
</evidence>
<keyword evidence="1" id="KW-0812">Transmembrane</keyword>